<dbReference type="AlphaFoldDB" id="A0A1A8TLL7"/>
<dbReference type="Proteomes" id="UP000092544">
    <property type="component" value="Unassembled WGS sequence"/>
</dbReference>
<dbReference type="STRING" id="1792290.MSP8886_02835"/>
<dbReference type="Gene3D" id="3.30.2010.10">
    <property type="entry name" value="Metalloproteases ('zincins'), catalytic domain"/>
    <property type="match status" value="1"/>
</dbReference>
<evidence type="ECO:0000313" key="2">
    <source>
        <dbReference type="EMBL" id="SBS33677.1"/>
    </source>
</evidence>
<protein>
    <submittedName>
        <fullName evidence="2">SprT-like family protein</fullName>
    </submittedName>
</protein>
<dbReference type="PANTHER" id="PTHR30399:SF1">
    <property type="entry name" value="UTP PYROPHOSPHATASE"/>
    <property type="match status" value="1"/>
</dbReference>
<dbReference type="RefSeq" id="WP_067017498.1">
    <property type="nucleotide sequence ID" value="NZ_FLOB01000006.1"/>
</dbReference>
<dbReference type="OrthoDB" id="9811177at2"/>
<gene>
    <name evidence="2" type="ORF">MSP8886_02835</name>
</gene>
<sequence length="248" mass="29140">MASPKSNRNAVELIQIGDVEVEIHRRNIKNIHLSVLPPNGRVRLAIPSTTTEQKIRLAIINKLSWIKKQQADFKGQERQSVREMVNGECHYLWGKKYRLELTHSDGKHRVLAKGNGKLELATAHNTTADNKLKLLNRYYRNEIQGSLAKLLPYWQHKLNVEANSVNIKKMKTKWGSCNIQAKRVWLNLELAKKPPECLEYILVHELIHLLERHHNQRFRSLMDKHLPNWRERRDLLNSLPLAYEDWSY</sequence>
<dbReference type="InterPro" id="IPR053136">
    <property type="entry name" value="UTP_pyrophosphatase-like"/>
</dbReference>
<dbReference type="PANTHER" id="PTHR30399">
    <property type="entry name" value="UNCHARACTERIZED PROTEIN YGJP"/>
    <property type="match status" value="1"/>
</dbReference>
<dbReference type="CDD" id="cd07344">
    <property type="entry name" value="M48_yhfN_like"/>
    <property type="match status" value="1"/>
</dbReference>
<name>A0A1A8TLL7_9GAMM</name>
<evidence type="ECO:0000313" key="3">
    <source>
        <dbReference type="Proteomes" id="UP000092544"/>
    </source>
</evidence>
<evidence type="ECO:0000259" key="1">
    <source>
        <dbReference type="Pfam" id="PF01863"/>
    </source>
</evidence>
<accession>A0A1A8TLL7</accession>
<dbReference type="Pfam" id="PF01863">
    <property type="entry name" value="YgjP-like"/>
    <property type="match status" value="1"/>
</dbReference>
<organism evidence="2 3">
    <name type="scientific">Marinomonas spartinae</name>
    <dbReference type="NCBI Taxonomy" id="1792290"/>
    <lineage>
        <taxon>Bacteria</taxon>
        <taxon>Pseudomonadati</taxon>
        <taxon>Pseudomonadota</taxon>
        <taxon>Gammaproteobacteria</taxon>
        <taxon>Oceanospirillales</taxon>
        <taxon>Oceanospirillaceae</taxon>
        <taxon>Marinomonas</taxon>
    </lineage>
</organism>
<keyword evidence="3" id="KW-1185">Reference proteome</keyword>
<feature type="domain" description="YgjP-like metallopeptidase" evidence="1">
    <location>
        <begin position="35"/>
        <end position="238"/>
    </location>
</feature>
<dbReference type="InterPro" id="IPR002725">
    <property type="entry name" value="YgjP-like_metallopeptidase"/>
</dbReference>
<proteinExistence type="predicted"/>
<reference evidence="2 3" key="1">
    <citation type="submission" date="2016-06" db="EMBL/GenBank/DDBJ databases">
        <authorList>
            <person name="Kjaerup R.B."/>
            <person name="Dalgaard T.S."/>
            <person name="Juul-Madsen H.R."/>
        </authorList>
    </citation>
    <scope>NUCLEOTIDE SEQUENCE [LARGE SCALE GENOMIC DNA]</scope>
    <source>
        <strain evidence="2 3">CECT 8886</strain>
    </source>
</reference>
<dbReference type="EMBL" id="FLOB01000006">
    <property type="protein sequence ID" value="SBS33677.1"/>
    <property type="molecule type" value="Genomic_DNA"/>
</dbReference>